<evidence type="ECO:0000313" key="2">
    <source>
        <dbReference type="EMBL" id="GGV74054.1"/>
    </source>
</evidence>
<keyword evidence="3" id="KW-1185">Reference proteome</keyword>
<name>A0ABQ2VQ95_9ACTN</name>
<dbReference type="Proteomes" id="UP000660675">
    <property type="component" value="Unassembled WGS sequence"/>
</dbReference>
<evidence type="ECO:0000313" key="3">
    <source>
        <dbReference type="Proteomes" id="UP000660675"/>
    </source>
</evidence>
<dbReference type="RefSeq" id="WP_189539954.1">
    <property type="nucleotide sequence ID" value="NZ_BMTF01000001.1"/>
</dbReference>
<comment type="caution">
    <text evidence="2">The sequence shown here is derived from an EMBL/GenBank/DDBJ whole genome shotgun (WGS) entry which is preliminary data.</text>
</comment>
<gene>
    <name evidence="2" type="ORF">GCM10015535_02220</name>
</gene>
<evidence type="ECO:0000256" key="1">
    <source>
        <dbReference type="SAM" id="MobiDB-lite"/>
    </source>
</evidence>
<protein>
    <submittedName>
        <fullName evidence="2">Uncharacterized protein</fullName>
    </submittedName>
</protein>
<feature type="compositionally biased region" description="Gly residues" evidence="1">
    <location>
        <begin position="69"/>
        <end position="82"/>
    </location>
</feature>
<dbReference type="EMBL" id="BMTF01000001">
    <property type="protein sequence ID" value="GGV74054.1"/>
    <property type="molecule type" value="Genomic_DNA"/>
</dbReference>
<reference evidence="3" key="1">
    <citation type="journal article" date="2019" name="Int. J. Syst. Evol. Microbiol.">
        <title>The Global Catalogue of Microorganisms (GCM) 10K type strain sequencing project: providing services to taxonomists for standard genome sequencing and annotation.</title>
        <authorList>
            <consortium name="The Broad Institute Genomics Platform"/>
            <consortium name="The Broad Institute Genome Sequencing Center for Infectious Disease"/>
            <person name="Wu L."/>
            <person name="Ma J."/>
        </authorList>
    </citation>
    <scope>NUCLEOTIDE SEQUENCE [LARGE SCALE GENOMIC DNA]</scope>
    <source>
        <strain evidence="3">JCM 4376</strain>
    </source>
</reference>
<sequence>MPSTVSPGRFAIFGGTAIDQCAGDFEIRIGPGGSRITTELCPGGSAGRRLRTRRPGPGAGTGPPADPGLSGGPGGTGPRIDT</sequence>
<organism evidence="2 3">
    <name type="scientific">Streptomyces gelaticus</name>
    <dbReference type="NCBI Taxonomy" id="285446"/>
    <lineage>
        <taxon>Bacteria</taxon>
        <taxon>Bacillati</taxon>
        <taxon>Actinomycetota</taxon>
        <taxon>Actinomycetes</taxon>
        <taxon>Kitasatosporales</taxon>
        <taxon>Streptomycetaceae</taxon>
        <taxon>Streptomyces</taxon>
    </lineage>
</organism>
<feature type="region of interest" description="Disordered" evidence="1">
    <location>
        <begin position="32"/>
        <end position="82"/>
    </location>
</feature>
<proteinExistence type="predicted"/>
<accession>A0ABQ2VQ95</accession>